<dbReference type="GO" id="GO:0006515">
    <property type="term" value="P:protein quality control for misfolded or incompletely synthesized proteins"/>
    <property type="evidence" value="ECO:0007669"/>
    <property type="project" value="TreeGrafter"/>
</dbReference>
<feature type="domain" description="AAA+ ATPase" evidence="2">
    <location>
        <begin position="296"/>
        <end position="444"/>
    </location>
</feature>
<keyword evidence="3" id="KW-0378">Hydrolase</keyword>
<dbReference type="GO" id="GO:0005524">
    <property type="term" value="F:ATP binding"/>
    <property type="evidence" value="ECO:0007669"/>
    <property type="project" value="InterPro"/>
</dbReference>
<name>A0A481YSX7_9VIRU</name>
<dbReference type="SUPFAM" id="SSF52540">
    <property type="entry name" value="P-loop containing nucleoside triphosphate hydrolases"/>
    <property type="match status" value="1"/>
</dbReference>
<dbReference type="GO" id="GO:0004252">
    <property type="term" value="F:serine-type endopeptidase activity"/>
    <property type="evidence" value="ECO:0007669"/>
    <property type="project" value="InterPro"/>
</dbReference>
<evidence type="ECO:0000259" key="2">
    <source>
        <dbReference type="SMART" id="SM00382"/>
    </source>
</evidence>
<organism evidence="3">
    <name type="scientific">Marseillevirus LCMAC102</name>
    <dbReference type="NCBI Taxonomy" id="2506603"/>
    <lineage>
        <taxon>Viruses</taxon>
        <taxon>Varidnaviria</taxon>
        <taxon>Bamfordvirae</taxon>
        <taxon>Nucleocytoviricota</taxon>
        <taxon>Megaviricetes</taxon>
        <taxon>Pimascovirales</taxon>
        <taxon>Pimascovirales incertae sedis</taxon>
        <taxon>Marseilleviridae</taxon>
    </lineage>
</organism>
<dbReference type="GO" id="GO:0016887">
    <property type="term" value="F:ATP hydrolysis activity"/>
    <property type="evidence" value="ECO:0007669"/>
    <property type="project" value="InterPro"/>
</dbReference>
<proteinExistence type="predicted"/>
<dbReference type="EMBL" id="MK500334">
    <property type="protein sequence ID" value="QBK86383.1"/>
    <property type="molecule type" value="Genomic_DNA"/>
</dbReference>
<evidence type="ECO:0000313" key="3">
    <source>
        <dbReference type="EMBL" id="QBK86383.1"/>
    </source>
</evidence>
<sequence>MTEKYNLRIRGSNIFFENFRSKIIEKDNSDCEYTPLTNTIPSDSDEESEESSSESEESSTESEESSAESENKDFLIFKNALKRVREDLEEDAIDEDLKPKLKRLRSKIAKDIPTITQILTAKIPESDQKQAIRLYDILQNTDPYTYEYDQLCKGIQQILSIKNEINPKDISRFEKEEKLLHAKIGDMDQNLKTKIFQLDADETTKARIYEMYLKLMSYPKTDSEYSSLKRKIVWAVSLPYRRMKLPENIMKNKSLDEINNYCGKIYNKLNTKLYGMLEVKERIIQIVNNRIYNPRTKAILALKGGPGVGKTAIAEALANSLELPFERISLGGMVDPSIFKGGDNTWVGSTPSILLQILKRMKYANGIILFDEVCKLRSEKGQEIQHALLHITDYIQNKEFQDLFLNEFPHDLSNIWFMFAMNDDKWIDSNLRDRLDIISVKKYTSSEIKKIIQLHLLPSALKDVGLEHNSCEITDSACNKLIDILNIQIEGSGLRCVEKELHKLISRLNMIRSQMRTDGKPSTFQLSYSLQDFNGFPYVINIETIERLVSRSKVEISYLSIYT</sequence>
<dbReference type="InterPro" id="IPR027417">
    <property type="entry name" value="P-loop_NTPase"/>
</dbReference>
<dbReference type="InterPro" id="IPR003593">
    <property type="entry name" value="AAA+_ATPase"/>
</dbReference>
<feature type="compositionally biased region" description="Acidic residues" evidence="1">
    <location>
        <begin position="43"/>
        <end position="67"/>
    </location>
</feature>
<dbReference type="Pfam" id="PF00004">
    <property type="entry name" value="AAA"/>
    <property type="match status" value="1"/>
</dbReference>
<feature type="region of interest" description="Disordered" evidence="1">
    <location>
        <begin position="30"/>
        <end position="71"/>
    </location>
</feature>
<gene>
    <name evidence="3" type="ORF">LCMAC102_01780</name>
</gene>
<dbReference type="GO" id="GO:0003697">
    <property type="term" value="F:single-stranded DNA binding"/>
    <property type="evidence" value="ECO:0007669"/>
    <property type="project" value="TreeGrafter"/>
</dbReference>
<accession>A0A481YSX7</accession>
<evidence type="ECO:0000256" key="1">
    <source>
        <dbReference type="SAM" id="MobiDB-lite"/>
    </source>
</evidence>
<protein>
    <submittedName>
        <fullName evidence="3">ATP-dependent Lon protease</fullName>
    </submittedName>
</protein>
<dbReference type="SMART" id="SM00382">
    <property type="entry name" value="AAA"/>
    <property type="match status" value="1"/>
</dbReference>
<dbReference type="PANTHER" id="PTHR43718:SF2">
    <property type="entry name" value="LON PROTEASE HOMOLOG, MITOCHONDRIAL"/>
    <property type="match status" value="1"/>
</dbReference>
<dbReference type="PANTHER" id="PTHR43718">
    <property type="entry name" value="LON PROTEASE"/>
    <property type="match status" value="1"/>
</dbReference>
<dbReference type="GO" id="GO:0051131">
    <property type="term" value="P:chaperone-mediated protein complex assembly"/>
    <property type="evidence" value="ECO:0007669"/>
    <property type="project" value="TreeGrafter"/>
</dbReference>
<dbReference type="Gene3D" id="3.40.50.300">
    <property type="entry name" value="P-loop containing nucleotide triphosphate hydrolases"/>
    <property type="match status" value="1"/>
</dbReference>
<dbReference type="Gene3D" id="1.10.8.60">
    <property type="match status" value="1"/>
</dbReference>
<dbReference type="InterPro" id="IPR003959">
    <property type="entry name" value="ATPase_AAA_core"/>
</dbReference>
<reference evidence="3" key="1">
    <citation type="journal article" date="2019" name="MBio">
        <title>Virus Genomes from Deep Sea Sediments Expand the Ocean Megavirome and Support Independent Origins of Viral Gigantism.</title>
        <authorList>
            <person name="Backstrom D."/>
            <person name="Yutin N."/>
            <person name="Jorgensen S.L."/>
            <person name="Dharamshi J."/>
            <person name="Homa F."/>
            <person name="Zaremba-Niedwiedzka K."/>
            <person name="Spang A."/>
            <person name="Wolf Y.I."/>
            <person name="Koonin E.V."/>
            <person name="Ettema T.J."/>
        </authorList>
    </citation>
    <scope>NUCLEOTIDE SEQUENCE</scope>
</reference>
<dbReference type="GO" id="GO:0007005">
    <property type="term" value="P:mitochondrion organization"/>
    <property type="evidence" value="ECO:0007669"/>
    <property type="project" value="TreeGrafter"/>
</dbReference>
<keyword evidence="3" id="KW-0645">Protease</keyword>
<dbReference type="InterPro" id="IPR027065">
    <property type="entry name" value="Lon_Prtase"/>
</dbReference>
<dbReference type="GO" id="GO:0004176">
    <property type="term" value="F:ATP-dependent peptidase activity"/>
    <property type="evidence" value="ECO:0007669"/>
    <property type="project" value="InterPro"/>
</dbReference>